<dbReference type="RefSeq" id="WP_060941336.1">
    <property type="nucleotide sequence ID" value="NZ_JABUXP010000012.1"/>
</dbReference>
<dbReference type="AlphaFoldDB" id="A0A133PU89"/>
<comment type="caution">
    <text evidence="1">The sequence shown here is derived from an EMBL/GenBank/DDBJ whole genome shotgun (WGS) entry which is preliminary data.</text>
</comment>
<reference evidence="2" key="1">
    <citation type="submission" date="2016-01" db="EMBL/GenBank/DDBJ databases">
        <authorList>
            <person name="Mitreva M."/>
            <person name="Pepin K.H."/>
            <person name="Mihindukulasuriya K.A."/>
            <person name="Fulton R."/>
            <person name="Fronick C."/>
            <person name="O'Laughlin M."/>
            <person name="Miner T."/>
            <person name="Herter B."/>
            <person name="Rosa B.A."/>
            <person name="Cordes M."/>
            <person name="Tomlinson C."/>
            <person name="Wollam A."/>
            <person name="Palsikar V.B."/>
            <person name="Mardis E.R."/>
            <person name="Wilson R.K."/>
        </authorList>
    </citation>
    <scope>NUCLEOTIDE SEQUENCE [LARGE SCALE GENOMIC DNA]</scope>
    <source>
        <strain evidence="2">MJR7716</strain>
    </source>
</reference>
<evidence type="ECO:0000313" key="2">
    <source>
        <dbReference type="Proteomes" id="UP000070533"/>
    </source>
</evidence>
<accession>A0A133PU89</accession>
<proteinExistence type="predicted"/>
<dbReference type="EMBL" id="LRQG01000252">
    <property type="protein sequence ID" value="KXA32676.1"/>
    <property type="molecule type" value="Genomic_DNA"/>
</dbReference>
<organism evidence="1 2">
    <name type="scientific">Prevotella corporis</name>
    <dbReference type="NCBI Taxonomy" id="28128"/>
    <lineage>
        <taxon>Bacteria</taxon>
        <taxon>Pseudomonadati</taxon>
        <taxon>Bacteroidota</taxon>
        <taxon>Bacteroidia</taxon>
        <taxon>Bacteroidales</taxon>
        <taxon>Prevotellaceae</taxon>
        <taxon>Prevotella</taxon>
    </lineage>
</organism>
<sequence length="152" mass="18107">MFTIGKLTYLNIDKKSFSFVTDTKGSIDYQKWVKYIDKNQGLFVWYEDTEDGKNILKNIKDVPEEFQKHALALLNKVRCFAKFNSKKNYYDISVGCSEESQRVTITFERRPQIEEIRLFLNMAKYLDAMLLYRGKKKIDEKIIEELEYNSKK</sequence>
<dbReference type="Proteomes" id="UP000070533">
    <property type="component" value="Unassembled WGS sequence"/>
</dbReference>
<dbReference type="STRING" id="28128.HMPREF3226_02621"/>
<evidence type="ECO:0000313" key="1">
    <source>
        <dbReference type="EMBL" id="KXA32676.1"/>
    </source>
</evidence>
<dbReference type="OrthoDB" id="1077437at2"/>
<gene>
    <name evidence="1" type="ORF">HMPREF3226_02621</name>
</gene>
<name>A0A133PU89_9BACT</name>
<dbReference type="PATRIC" id="fig|28128.5.peg.2696"/>
<keyword evidence="2" id="KW-1185">Reference proteome</keyword>
<protein>
    <submittedName>
        <fullName evidence="1">Uncharacterized protein</fullName>
    </submittedName>
</protein>